<dbReference type="SUPFAM" id="SSF53474">
    <property type="entry name" value="alpha/beta-Hydrolases"/>
    <property type="match status" value="1"/>
</dbReference>
<evidence type="ECO:0000256" key="1">
    <source>
        <dbReference type="SAM" id="MobiDB-lite"/>
    </source>
</evidence>
<dbReference type="InterPro" id="IPR029058">
    <property type="entry name" value="AB_hydrolase_fold"/>
</dbReference>
<evidence type="ECO:0000313" key="3">
    <source>
        <dbReference type="EMBL" id="MCZ3667305.1"/>
    </source>
</evidence>
<feature type="compositionally biased region" description="Low complexity" evidence="1">
    <location>
        <begin position="280"/>
        <end position="293"/>
    </location>
</feature>
<dbReference type="RefSeq" id="WP_003717831.1">
    <property type="nucleotide sequence ID" value="NZ_CAJFIS010000010.1"/>
</dbReference>
<keyword evidence="3" id="KW-0378">Hydrolase</keyword>
<feature type="transmembrane region" description="Helical" evidence="2">
    <location>
        <begin position="15"/>
        <end position="34"/>
    </location>
</feature>
<reference evidence="3" key="1">
    <citation type="submission" date="2022-01" db="EMBL/GenBank/DDBJ databases">
        <title>VMRC isolate genome collection.</title>
        <authorList>
            <person name="France M."/>
            <person name="Rutt L."/>
            <person name="Humphrys M."/>
            <person name="Ravel J."/>
        </authorList>
    </citation>
    <scope>NUCLEOTIDE SEQUENCE</scope>
    <source>
        <strain evidence="3">C0048A1</strain>
    </source>
</reference>
<organism evidence="3 4">
    <name type="scientific">Limosilactobacillus vaginalis</name>
    <dbReference type="NCBI Taxonomy" id="1633"/>
    <lineage>
        <taxon>Bacteria</taxon>
        <taxon>Bacillati</taxon>
        <taxon>Bacillota</taxon>
        <taxon>Bacilli</taxon>
        <taxon>Lactobacillales</taxon>
        <taxon>Lactobacillaceae</taxon>
        <taxon>Limosilactobacillus</taxon>
    </lineage>
</organism>
<dbReference type="Gene3D" id="3.40.50.1820">
    <property type="entry name" value="alpha/beta hydrolase"/>
    <property type="match status" value="1"/>
</dbReference>
<gene>
    <name evidence="3" type="ORF">L2724_03270</name>
</gene>
<evidence type="ECO:0000313" key="4">
    <source>
        <dbReference type="Proteomes" id="UP001212401"/>
    </source>
</evidence>
<dbReference type="Proteomes" id="UP001212401">
    <property type="component" value="Unassembled WGS sequence"/>
</dbReference>
<keyword evidence="2" id="KW-1133">Transmembrane helix</keyword>
<keyword evidence="2" id="KW-0472">Membrane</keyword>
<sequence length="299" mass="34267">MFKNEGNLRKKSRQILFSLIVVLILIALPTYFWMKHTNRYLALQEKSRMSPVIMVPGSSATKERFNQLINLLNKDTDKKHSVLKLEVYNNGKISYNGSIARNDNEPFIIISFENNRDGLSNIKKQAAMLNDAFDELTDQYYFNNFKAFGHSNGGLIWTYWLEHYYSNYQDSIKIKSLMTLGTPYNFAEKSIQTPTQMFTELTKYRDKLPKTLNVFSIAGTENYDSDGLVPEESVQAGKYIFQKQVAHYTAMTVTGDEAQHSDLPQNKQIVKIIEEYLLDGRNPNNPANRNNAGKGDNGN</sequence>
<feature type="region of interest" description="Disordered" evidence="1">
    <location>
        <begin position="279"/>
        <end position="299"/>
    </location>
</feature>
<dbReference type="GO" id="GO:0016787">
    <property type="term" value="F:hydrolase activity"/>
    <property type="evidence" value="ECO:0007669"/>
    <property type="project" value="UniProtKB-KW"/>
</dbReference>
<comment type="caution">
    <text evidence="3">The sequence shown here is derived from an EMBL/GenBank/DDBJ whole genome shotgun (WGS) entry which is preliminary data.</text>
</comment>
<dbReference type="AlphaFoldDB" id="A0AAW5WRV5"/>
<evidence type="ECO:0000256" key="2">
    <source>
        <dbReference type="SAM" id="Phobius"/>
    </source>
</evidence>
<dbReference type="InterPro" id="IPR010315">
    <property type="entry name" value="DUF915_hydro-like"/>
</dbReference>
<dbReference type="GeneID" id="75081599"/>
<name>A0AAW5WRV5_9LACO</name>
<accession>A0AAW5WRV5</accession>
<keyword evidence="2" id="KW-0812">Transmembrane</keyword>
<proteinExistence type="predicted"/>
<dbReference type="EMBL" id="JAKHPH010000005">
    <property type="protein sequence ID" value="MCZ3667305.1"/>
    <property type="molecule type" value="Genomic_DNA"/>
</dbReference>
<dbReference type="Pfam" id="PF06028">
    <property type="entry name" value="DUF915"/>
    <property type="match status" value="1"/>
</dbReference>
<protein>
    <submittedName>
        <fullName evidence="3">Alpha/beta hydrolase</fullName>
    </submittedName>
</protein>